<dbReference type="eggNOG" id="COG2839">
    <property type="taxonomic scope" value="Bacteria"/>
</dbReference>
<protein>
    <recommendedName>
        <fullName evidence="4">DUF456 domain-containing protein</fullName>
    </recommendedName>
</protein>
<keyword evidence="1" id="KW-0472">Membrane</keyword>
<dbReference type="STRING" id="96561.Dole_1181"/>
<sequence>MASVTLIILGILLALAGIAGCLLPVVPGPVLSYLALILLSMAKEWQPFGLTFLVVMGVLAVLLSVVLDYVASIAGARRYGATKAGIWGSAGGMLIGLFIFPPFGIFLGAVAGAVIGEMVAGKTTSLALRAGWGVVVGNIVGMALKLAYCITVLFFYLKEMF</sequence>
<dbReference type="PANTHER" id="PTHR39165">
    <property type="entry name" value="IG HYPOTHETICAL 17883"/>
    <property type="match status" value="1"/>
</dbReference>
<feature type="transmembrane region" description="Helical" evidence="1">
    <location>
        <begin position="135"/>
        <end position="157"/>
    </location>
</feature>
<keyword evidence="3" id="KW-1185">Reference proteome</keyword>
<organism evidence="2 3">
    <name type="scientific">Desulfosudis oleivorans (strain DSM 6200 / JCM 39069 / Hxd3)</name>
    <name type="common">Desulfococcus oleovorans</name>
    <dbReference type="NCBI Taxonomy" id="96561"/>
    <lineage>
        <taxon>Bacteria</taxon>
        <taxon>Pseudomonadati</taxon>
        <taxon>Thermodesulfobacteriota</taxon>
        <taxon>Desulfobacteria</taxon>
        <taxon>Desulfobacterales</taxon>
        <taxon>Desulfosudaceae</taxon>
        <taxon>Desulfosudis</taxon>
    </lineage>
</organism>
<keyword evidence="1" id="KW-0812">Transmembrane</keyword>
<dbReference type="HOGENOM" id="CLU_109297_0_1_7"/>
<keyword evidence="1" id="KW-1133">Transmembrane helix</keyword>
<dbReference type="AlphaFoldDB" id="A8ZXM9"/>
<proteinExistence type="predicted"/>
<evidence type="ECO:0008006" key="4">
    <source>
        <dbReference type="Google" id="ProtNLM"/>
    </source>
</evidence>
<dbReference type="Pfam" id="PF04306">
    <property type="entry name" value="DUF456"/>
    <property type="match status" value="1"/>
</dbReference>
<dbReference type="RefSeq" id="WP_012174605.1">
    <property type="nucleotide sequence ID" value="NC_009943.1"/>
</dbReference>
<accession>A8ZXM9</accession>
<feature type="transmembrane region" description="Helical" evidence="1">
    <location>
        <begin position="92"/>
        <end position="115"/>
    </location>
</feature>
<evidence type="ECO:0000313" key="2">
    <source>
        <dbReference type="EMBL" id="ABW66987.1"/>
    </source>
</evidence>
<dbReference type="InterPro" id="IPR007403">
    <property type="entry name" value="DUF456"/>
</dbReference>
<evidence type="ECO:0000313" key="3">
    <source>
        <dbReference type="Proteomes" id="UP000008561"/>
    </source>
</evidence>
<name>A8ZXM9_DESOH</name>
<dbReference type="Proteomes" id="UP000008561">
    <property type="component" value="Chromosome"/>
</dbReference>
<gene>
    <name evidence="2" type="ordered locus">Dole_1181</name>
</gene>
<reference evidence="2 3" key="1">
    <citation type="submission" date="2007-10" db="EMBL/GenBank/DDBJ databases">
        <title>Complete sequence of Desulfococcus oleovorans Hxd3.</title>
        <authorList>
            <consortium name="US DOE Joint Genome Institute"/>
            <person name="Copeland A."/>
            <person name="Lucas S."/>
            <person name="Lapidus A."/>
            <person name="Barry K."/>
            <person name="Glavina del Rio T."/>
            <person name="Dalin E."/>
            <person name="Tice H."/>
            <person name="Pitluck S."/>
            <person name="Kiss H."/>
            <person name="Brettin T."/>
            <person name="Bruce D."/>
            <person name="Detter J.C."/>
            <person name="Han C."/>
            <person name="Schmutz J."/>
            <person name="Larimer F."/>
            <person name="Land M."/>
            <person name="Hauser L."/>
            <person name="Kyrpides N."/>
            <person name="Kim E."/>
            <person name="Wawrik B."/>
            <person name="Richardson P."/>
        </authorList>
    </citation>
    <scope>NUCLEOTIDE SEQUENCE [LARGE SCALE GENOMIC DNA]</scope>
    <source>
        <strain evidence="3">DSM 6200 / JCM 39069 / Hxd3</strain>
    </source>
</reference>
<dbReference type="PANTHER" id="PTHR39165:SF1">
    <property type="entry name" value="DUF456 DOMAIN-CONTAINING PROTEIN"/>
    <property type="match status" value="1"/>
</dbReference>
<evidence type="ECO:0000256" key="1">
    <source>
        <dbReference type="SAM" id="Phobius"/>
    </source>
</evidence>
<dbReference type="EMBL" id="CP000859">
    <property type="protein sequence ID" value="ABW66987.1"/>
    <property type="molecule type" value="Genomic_DNA"/>
</dbReference>
<feature type="transmembrane region" description="Helical" evidence="1">
    <location>
        <begin position="48"/>
        <end position="71"/>
    </location>
</feature>
<dbReference type="OrthoDB" id="9808460at2"/>
<dbReference type="KEGG" id="dol:Dole_1181"/>